<dbReference type="AlphaFoldDB" id="A0A8J1XKW1"/>
<comment type="caution">
    <text evidence="1">The sequence shown here is derived from an EMBL/GenBank/DDBJ whole genome shotgun (WGS) entry which is preliminary data.</text>
</comment>
<name>A0A8J1XKW1_OWEFU</name>
<organism evidence="1 2">
    <name type="scientific">Owenia fusiformis</name>
    <name type="common">Polychaete worm</name>
    <dbReference type="NCBI Taxonomy" id="6347"/>
    <lineage>
        <taxon>Eukaryota</taxon>
        <taxon>Metazoa</taxon>
        <taxon>Spiralia</taxon>
        <taxon>Lophotrochozoa</taxon>
        <taxon>Annelida</taxon>
        <taxon>Polychaeta</taxon>
        <taxon>Sedentaria</taxon>
        <taxon>Canalipalpata</taxon>
        <taxon>Sabellida</taxon>
        <taxon>Oweniida</taxon>
        <taxon>Oweniidae</taxon>
        <taxon>Owenia</taxon>
    </lineage>
</organism>
<accession>A0A8J1XKW1</accession>
<evidence type="ECO:0000313" key="2">
    <source>
        <dbReference type="Proteomes" id="UP000749559"/>
    </source>
</evidence>
<proteinExistence type="predicted"/>
<dbReference type="Proteomes" id="UP000749559">
    <property type="component" value="Unassembled WGS sequence"/>
</dbReference>
<sequence>VGSLILLTTYLTTLLVFVPKAIIISRGDDSLSQKLFSPIGAAFGFLDTVAGEGQMPGLGADRSLSMPGVALAAGKIEKSDQMSTLYNAYHHFGKINSDKTGPFDDYYYNSK</sequence>
<keyword evidence="2" id="KW-1185">Reference proteome</keyword>
<gene>
    <name evidence="1" type="ORF">OFUS_LOCUS3808</name>
</gene>
<feature type="non-terminal residue" evidence="1">
    <location>
        <position position="1"/>
    </location>
</feature>
<evidence type="ECO:0000313" key="1">
    <source>
        <dbReference type="EMBL" id="CAH1776652.1"/>
    </source>
</evidence>
<reference evidence="1" key="1">
    <citation type="submission" date="2022-03" db="EMBL/GenBank/DDBJ databases">
        <authorList>
            <person name="Martin C."/>
        </authorList>
    </citation>
    <scope>NUCLEOTIDE SEQUENCE</scope>
</reference>
<dbReference type="EMBL" id="CAIIXF020000002">
    <property type="protein sequence ID" value="CAH1776652.1"/>
    <property type="molecule type" value="Genomic_DNA"/>
</dbReference>
<protein>
    <submittedName>
        <fullName evidence="1">Uncharacterized protein</fullName>
    </submittedName>
</protein>